<organism evidence="1 2">
    <name type="scientific">Hymenolepis diminuta</name>
    <name type="common">Rat tapeworm</name>
    <dbReference type="NCBI Taxonomy" id="6216"/>
    <lineage>
        <taxon>Eukaryota</taxon>
        <taxon>Metazoa</taxon>
        <taxon>Spiralia</taxon>
        <taxon>Lophotrochozoa</taxon>
        <taxon>Platyhelminthes</taxon>
        <taxon>Cestoda</taxon>
        <taxon>Eucestoda</taxon>
        <taxon>Cyclophyllidea</taxon>
        <taxon>Hymenolepididae</taxon>
        <taxon>Hymenolepis</taxon>
    </lineage>
</organism>
<sequence>MNLEEDEIAIKTLLICTRGIRKLLEIENGMNENKFALKNIPLNATVTCRLTVDFESDESDFEDLYFRVKDGELLSKLKRSIYQGTSLRSKCYNLATILILTKLYCLKLKNQGALNKFNPK</sequence>
<evidence type="ECO:0000313" key="1">
    <source>
        <dbReference type="EMBL" id="VUZ55498.1"/>
    </source>
</evidence>
<gene>
    <name evidence="1" type="ORF">WMSIL1_LOCUS13330</name>
</gene>
<accession>A0A564Z9E3</accession>
<keyword evidence="2" id="KW-1185">Reference proteome</keyword>
<dbReference type="AlphaFoldDB" id="A0A564Z9E3"/>
<protein>
    <submittedName>
        <fullName evidence="1">Uncharacterized protein</fullName>
    </submittedName>
</protein>
<dbReference type="EMBL" id="CABIJS010000694">
    <property type="protein sequence ID" value="VUZ55498.1"/>
    <property type="molecule type" value="Genomic_DNA"/>
</dbReference>
<proteinExistence type="predicted"/>
<evidence type="ECO:0000313" key="2">
    <source>
        <dbReference type="Proteomes" id="UP000321570"/>
    </source>
</evidence>
<reference evidence="1 2" key="1">
    <citation type="submission" date="2019-07" db="EMBL/GenBank/DDBJ databases">
        <authorList>
            <person name="Jastrzebski P J."/>
            <person name="Paukszto L."/>
            <person name="Jastrzebski P J."/>
        </authorList>
    </citation>
    <scope>NUCLEOTIDE SEQUENCE [LARGE SCALE GENOMIC DNA]</scope>
    <source>
        <strain evidence="1 2">WMS-il1</strain>
    </source>
</reference>
<dbReference type="Proteomes" id="UP000321570">
    <property type="component" value="Unassembled WGS sequence"/>
</dbReference>
<name>A0A564Z9E3_HYMDI</name>